<dbReference type="GO" id="GO:0005737">
    <property type="term" value="C:cytoplasm"/>
    <property type="evidence" value="ECO:0007669"/>
    <property type="project" value="TreeGrafter"/>
</dbReference>
<feature type="short sequence motif" description="GXGXXG" evidence="2">
    <location>
        <begin position="15"/>
        <end position="20"/>
    </location>
</feature>
<feature type="active site" description="Proton acceptor" evidence="2">
    <location>
        <position position="167"/>
    </location>
</feature>
<dbReference type="GO" id="GO:0019433">
    <property type="term" value="P:triglyceride catabolic process"/>
    <property type="evidence" value="ECO:0007669"/>
    <property type="project" value="TreeGrafter"/>
</dbReference>
<dbReference type="GO" id="GO:0016020">
    <property type="term" value="C:membrane"/>
    <property type="evidence" value="ECO:0007669"/>
    <property type="project" value="TreeGrafter"/>
</dbReference>
<dbReference type="PANTHER" id="PTHR12406">
    <property type="entry name" value="CALCIUM-INDEPENDENT PHOSPHOLIPASE A2 IPLA2 -RELATED"/>
    <property type="match status" value="1"/>
</dbReference>
<feature type="domain" description="PNPLA" evidence="4">
    <location>
        <begin position="11"/>
        <end position="180"/>
    </location>
</feature>
<reference evidence="5" key="1">
    <citation type="submission" date="2018-10" db="EMBL/GenBank/DDBJ databases">
        <title>Transcriptome assembly of Aceria tosichella (Wheat curl mite) Type 2.</title>
        <authorList>
            <person name="Scully E.D."/>
            <person name="Geib S.M."/>
            <person name="Palmer N.A."/>
            <person name="Gupta A.K."/>
            <person name="Sarath G."/>
            <person name="Tatineni S."/>
        </authorList>
    </citation>
    <scope>NUCLEOTIDE SEQUENCE</scope>
    <source>
        <strain evidence="5">LincolnNE</strain>
    </source>
</reference>
<dbReference type="PANTHER" id="PTHR12406:SF7">
    <property type="entry name" value="PATATIN-LIKE PHOSPHOLIPASE DOMAIN-CONTAINING PROTEIN 4"/>
    <property type="match status" value="1"/>
</dbReference>
<evidence type="ECO:0000313" key="5">
    <source>
        <dbReference type="EMBL" id="MDE51212.1"/>
    </source>
</evidence>
<protein>
    <submittedName>
        <fullName evidence="5">Uncharacterized protein C05D11.7</fullName>
    </submittedName>
</protein>
<dbReference type="InterPro" id="IPR016035">
    <property type="entry name" value="Acyl_Trfase/lysoPLipase"/>
</dbReference>
<evidence type="ECO:0000256" key="2">
    <source>
        <dbReference type="PROSITE-ProRule" id="PRU01161"/>
    </source>
</evidence>
<dbReference type="GO" id="GO:0055088">
    <property type="term" value="P:lipid homeostasis"/>
    <property type="evidence" value="ECO:0007669"/>
    <property type="project" value="TreeGrafter"/>
</dbReference>
<dbReference type="InterPro" id="IPR033562">
    <property type="entry name" value="PLPL"/>
</dbReference>
<keyword evidence="2" id="KW-0378">Hydrolase</keyword>
<gene>
    <name evidence="5" type="primary">C05D11.7_0</name>
    <name evidence="5" type="ORF">g.14208</name>
</gene>
<dbReference type="InterPro" id="IPR002641">
    <property type="entry name" value="PNPLA_dom"/>
</dbReference>
<dbReference type="PROSITE" id="PS51635">
    <property type="entry name" value="PNPLA"/>
    <property type="match status" value="1"/>
</dbReference>
<feature type="region of interest" description="Disordered" evidence="3">
    <location>
        <begin position="166"/>
        <end position="192"/>
    </location>
</feature>
<evidence type="ECO:0000259" key="4">
    <source>
        <dbReference type="PROSITE" id="PS51635"/>
    </source>
</evidence>
<dbReference type="EMBL" id="GGYP01006441">
    <property type="protein sequence ID" value="MDE51212.1"/>
    <property type="molecule type" value="Transcribed_RNA"/>
</dbReference>
<sequence length="322" mass="36189">MIDYYELKLDVTLSGCGFLGSYHVGALCLLQQIWPQRPYNRICGASCGSLIGTLILAGVKTEDALDCAMDVIRQLRGFIRNPTLIRTASIASLVEQKLEHLLPKNAHELCSGRLGISLTKIWSFENKFVSEFESRQDLIDACKASCFIPGWSGSLRPQEYKGEQYIDGGFSDNRPRFPNEKEEDGDNNSDDDLAKKNATRHILISGIAIEADVTPRDDGALFKARIFGNVYLATWKNVMRCIYAIIPTSLERYKDDLVGGYIDMKEYLFRNDLLKCRDCWHKAAPDNGTAMIKKEACIACLKVLEQVDSLSMPKSLFDAYKE</sequence>
<keyword evidence="2" id="KW-0442">Lipid degradation</keyword>
<feature type="short sequence motif" description="DGA/G" evidence="2">
    <location>
        <begin position="167"/>
        <end position="169"/>
    </location>
</feature>
<organism evidence="5">
    <name type="scientific">Aceria tosichella</name>
    <name type="common">wheat curl mite</name>
    <dbReference type="NCBI Taxonomy" id="561515"/>
    <lineage>
        <taxon>Eukaryota</taxon>
        <taxon>Metazoa</taxon>
        <taxon>Ecdysozoa</taxon>
        <taxon>Arthropoda</taxon>
        <taxon>Chelicerata</taxon>
        <taxon>Arachnida</taxon>
        <taxon>Acari</taxon>
        <taxon>Acariformes</taxon>
        <taxon>Trombidiformes</taxon>
        <taxon>Prostigmata</taxon>
        <taxon>Eupodina</taxon>
        <taxon>Eriophyoidea</taxon>
        <taxon>Eriophyidae</taxon>
        <taxon>Eriophyinae</taxon>
        <taxon>Aceriini</taxon>
        <taxon>Aceria</taxon>
    </lineage>
</organism>
<feature type="short sequence motif" description="GXSXG" evidence="2">
    <location>
        <begin position="44"/>
        <end position="48"/>
    </location>
</feature>
<feature type="compositionally biased region" description="Acidic residues" evidence="3">
    <location>
        <begin position="181"/>
        <end position="191"/>
    </location>
</feature>
<dbReference type="Gene3D" id="3.40.1090.10">
    <property type="entry name" value="Cytosolic phospholipase A2 catalytic domain"/>
    <property type="match status" value="2"/>
</dbReference>
<feature type="active site" description="Nucleophile" evidence="2">
    <location>
        <position position="46"/>
    </location>
</feature>
<name>A0A6G1SML0_9ACAR</name>
<dbReference type="AlphaFoldDB" id="A0A6G1SML0"/>
<dbReference type="GO" id="GO:0004806">
    <property type="term" value="F:triacylglycerol lipase activity"/>
    <property type="evidence" value="ECO:0007669"/>
    <property type="project" value="TreeGrafter"/>
</dbReference>
<dbReference type="GO" id="GO:0005811">
    <property type="term" value="C:lipid droplet"/>
    <property type="evidence" value="ECO:0007669"/>
    <property type="project" value="TreeGrafter"/>
</dbReference>
<accession>A0A6G1SML0</accession>
<dbReference type="Pfam" id="PF01734">
    <property type="entry name" value="Patatin"/>
    <property type="match status" value="1"/>
</dbReference>
<dbReference type="SUPFAM" id="SSF52151">
    <property type="entry name" value="FabD/lysophospholipase-like"/>
    <property type="match status" value="1"/>
</dbReference>
<evidence type="ECO:0000256" key="1">
    <source>
        <dbReference type="ARBA" id="ARBA00023098"/>
    </source>
</evidence>
<keyword evidence="1 2" id="KW-0443">Lipid metabolism</keyword>
<proteinExistence type="predicted"/>
<evidence type="ECO:0000256" key="3">
    <source>
        <dbReference type="SAM" id="MobiDB-lite"/>
    </source>
</evidence>